<gene>
    <name evidence="2" type="ORF">EV378_4334</name>
</gene>
<feature type="region of interest" description="Disordered" evidence="1">
    <location>
        <begin position="68"/>
        <end position="150"/>
    </location>
</feature>
<feature type="compositionally biased region" description="Low complexity" evidence="1">
    <location>
        <begin position="104"/>
        <end position="116"/>
    </location>
</feature>
<organism evidence="2 3">
    <name type="scientific">Pseudonocardia endophytica</name>
    <dbReference type="NCBI Taxonomy" id="401976"/>
    <lineage>
        <taxon>Bacteria</taxon>
        <taxon>Bacillati</taxon>
        <taxon>Actinomycetota</taxon>
        <taxon>Actinomycetes</taxon>
        <taxon>Pseudonocardiales</taxon>
        <taxon>Pseudonocardiaceae</taxon>
        <taxon>Pseudonocardia</taxon>
    </lineage>
</organism>
<dbReference type="AlphaFoldDB" id="A0A4R1HIT4"/>
<accession>A0A4R1HIT4</accession>
<evidence type="ECO:0000313" key="2">
    <source>
        <dbReference type="EMBL" id="TCK20375.1"/>
    </source>
</evidence>
<comment type="caution">
    <text evidence="2">The sequence shown here is derived from an EMBL/GenBank/DDBJ whole genome shotgun (WGS) entry which is preliminary data.</text>
</comment>
<feature type="compositionally biased region" description="Basic and acidic residues" evidence="1">
    <location>
        <begin position="68"/>
        <end position="87"/>
    </location>
</feature>
<feature type="compositionally biased region" description="Low complexity" evidence="1">
    <location>
        <begin position="132"/>
        <end position="144"/>
    </location>
</feature>
<protein>
    <submittedName>
        <fullName evidence="2">Uncharacterized protein</fullName>
    </submittedName>
</protein>
<sequence>MIGPTPDDLRRRGRVLDDAAGATADVVARLAEAWSDMTGRSWAERLRRVGHDLDDLATDLFDRADAIDRGGADATDRGEADATDRGVADAPLRGAGDATDRARGAATDRGTTGVTDPGTADGPVGVLLGAQTGTRTTGRRGVVVPTLPPP</sequence>
<dbReference type="RefSeq" id="WP_132429084.1">
    <property type="nucleotide sequence ID" value="NZ_SMFZ01000002.1"/>
</dbReference>
<keyword evidence="3" id="KW-1185">Reference proteome</keyword>
<evidence type="ECO:0000313" key="3">
    <source>
        <dbReference type="Proteomes" id="UP000295560"/>
    </source>
</evidence>
<name>A0A4R1HIT4_PSEEN</name>
<proteinExistence type="predicted"/>
<dbReference type="Proteomes" id="UP000295560">
    <property type="component" value="Unassembled WGS sequence"/>
</dbReference>
<reference evidence="2 3" key="1">
    <citation type="submission" date="2019-03" db="EMBL/GenBank/DDBJ databases">
        <title>Sequencing the genomes of 1000 actinobacteria strains.</title>
        <authorList>
            <person name="Klenk H.-P."/>
        </authorList>
    </citation>
    <scope>NUCLEOTIDE SEQUENCE [LARGE SCALE GENOMIC DNA]</scope>
    <source>
        <strain evidence="2 3">DSM 44969</strain>
    </source>
</reference>
<dbReference type="EMBL" id="SMFZ01000002">
    <property type="protein sequence ID" value="TCK20375.1"/>
    <property type="molecule type" value="Genomic_DNA"/>
</dbReference>
<evidence type="ECO:0000256" key="1">
    <source>
        <dbReference type="SAM" id="MobiDB-lite"/>
    </source>
</evidence>